<protein>
    <recommendedName>
        <fullName evidence="1">Aminoglycoside phosphotransferase domain-containing protein</fullName>
    </recommendedName>
</protein>
<dbReference type="AlphaFoldDB" id="A0AA37BSA5"/>
<dbReference type="Gene3D" id="3.90.1200.10">
    <property type="match status" value="1"/>
</dbReference>
<evidence type="ECO:0000313" key="2">
    <source>
        <dbReference type="EMBL" id="GGM77156.1"/>
    </source>
</evidence>
<keyword evidence="3" id="KW-1185">Reference proteome</keyword>
<name>A0AA37BSA5_9ARCH</name>
<reference evidence="2" key="2">
    <citation type="submission" date="2022-09" db="EMBL/GenBank/DDBJ databases">
        <authorList>
            <person name="Sun Q."/>
            <person name="Ohkuma M."/>
        </authorList>
    </citation>
    <scope>NUCLEOTIDE SEQUENCE</scope>
    <source>
        <strain evidence="2">JCM 13583</strain>
    </source>
</reference>
<evidence type="ECO:0000313" key="3">
    <source>
        <dbReference type="Proteomes" id="UP000632195"/>
    </source>
</evidence>
<reference evidence="2" key="1">
    <citation type="journal article" date="2014" name="Int. J. Syst. Evol. Microbiol.">
        <title>Complete genome sequence of Corynebacterium casei LMG S-19264T (=DSM 44701T), isolated from a smear-ripened cheese.</title>
        <authorList>
            <consortium name="US DOE Joint Genome Institute (JGI-PGF)"/>
            <person name="Walter F."/>
            <person name="Albersmeier A."/>
            <person name="Kalinowski J."/>
            <person name="Ruckert C."/>
        </authorList>
    </citation>
    <scope>NUCLEOTIDE SEQUENCE</scope>
    <source>
        <strain evidence="2">JCM 13583</strain>
    </source>
</reference>
<feature type="domain" description="Aminoglycoside phosphotransferase" evidence="1">
    <location>
        <begin position="205"/>
        <end position="335"/>
    </location>
</feature>
<sequence length="423" mass="47597">MNGGLERFLLQTVPKMRWYPFKRERITKVSVEGQVRIDGERSVVCCRYFFNSGRSELLMIPVVEMHGEALDGTQDEVVQDHLLQMIDMASGEGVVFQGRRFSGAPRRYGERRIFQGEQSNTSILFGREVMLKVIRRFTPGPNPDWEMPLMLRKGGFRRVPEPIGIVEAVMGSERGTFLSASGFVENDGDGWSRFTSTLTGSGSGLKADVTDLGENLARMHNILLESGSEVASRQRIETLRASVMRNLSALRERVQEGRPSEVLGSLSLVNTIDGSLASVLGTRFCRIHGDLHLGQVLHSPDGYYFIDFEGEPARPLEERIAMNSPLKDLAGLVRSLHYAATFAWKVGGADRDSMEAWYGEHSDLLIRKYMDRSELVDEMGEQRATAALRFYTIEKALYEVSYEMNNRPDWVQIPLEYIGGLIA</sequence>
<proteinExistence type="predicted"/>
<accession>A0AA37BSA5</accession>
<dbReference type="Proteomes" id="UP000632195">
    <property type="component" value="Unassembled WGS sequence"/>
</dbReference>
<dbReference type="Pfam" id="PF01636">
    <property type="entry name" value="APH"/>
    <property type="match status" value="1"/>
</dbReference>
<dbReference type="RefSeq" id="WP_188681527.1">
    <property type="nucleotide sequence ID" value="NZ_BMNY01000002.1"/>
</dbReference>
<dbReference type="InterPro" id="IPR011009">
    <property type="entry name" value="Kinase-like_dom_sf"/>
</dbReference>
<gene>
    <name evidence="2" type="ORF">GCM10007108_14050</name>
</gene>
<dbReference type="InterPro" id="IPR002575">
    <property type="entry name" value="Aminoglycoside_PTrfase"/>
</dbReference>
<dbReference type="EMBL" id="BMNY01000002">
    <property type="protein sequence ID" value="GGM77156.1"/>
    <property type="molecule type" value="Genomic_DNA"/>
</dbReference>
<dbReference type="SUPFAM" id="SSF56112">
    <property type="entry name" value="Protein kinase-like (PK-like)"/>
    <property type="match status" value="1"/>
</dbReference>
<comment type="caution">
    <text evidence="2">The sequence shown here is derived from an EMBL/GenBank/DDBJ whole genome shotgun (WGS) entry which is preliminary data.</text>
</comment>
<organism evidence="2 3">
    <name type="scientific">Thermogymnomonas acidicola</name>
    <dbReference type="NCBI Taxonomy" id="399579"/>
    <lineage>
        <taxon>Archaea</taxon>
        <taxon>Methanobacteriati</taxon>
        <taxon>Thermoplasmatota</taxon>
        <taxon>Thermoplasmata</taxon>
        <taxon>Thermoplasmatales</taxon>
        <taxon>Thermogymnomonas</taxon>
    </lineage>
</organism>
<evidence type="ECO:0000259" key="1">
    <source>
        <dbReference type="Pfam" id="PF01636"/>
    </source>
</evidence>